<dbReference type="EC" id="2.7.7.7" evidence="1"/>
<dbReference type="SUPFAM" id="SSF52540">
    <property type="entry name" value="P-loop containing nucleoside triphosphate hydrolases"/>
    <property type="match status" value="1"/>
</dbReference>
<dbReference type="Gene3D" id="1.10.8.60">
    <property type="match status" value="1"/>
</dbReference>
<proteinExistence type="inferred from homology"/>
<protein>
    <recommendedName>
        <fullName evidence="1">DNA-directed DNA polymerase</fullName>
        <ecNumber evidence="1">2.7.7.7</ecNumber>
    </recommendedName>
</protein>
<dbReference type="SUPFAM" id="SSF48019">
    <property type="entry name" value="post-AAA+ oligomerization domain-like"/>
    <property type="match status" value="1"/>
</dbReference>
<dbReference type="PANTHER" id="PTHR34388">
    <property type="entry name" value="DNA POLYMERASE III SUBUNIT DELTA"/>
    <property type="match status" value="1"/>
</dbReference>
<keyword evidence="4" id="KW-0235">DNA replication</keyword>
<evidence type="ECO:0000256" key="7">
    <source>
        <dbReference type="ARBA" id="ARBA00049244"/>
    </source>
</evidence>
<dbReference type="NCBIfam" id="TIGR01128">
    <property type="entry name" value="holA"/>
    <property type="match status" value="1"/>
</dbReference>
<evidence type="ECO:0000256" key="1">
    <source>
        <dbReference type="ARBA" id="ARBA00012417"/>
    </source>
</evidence>
<evidence type="ECO:0000256" key="3">
    <source>
        <dbReference type="ARBA" id="ARBA00022695"/>
    </source>
</evidence>
<keyword evidence="5" id="KW-0239">DNA-directed DNA polymerase</keyword>
<evidence type="ECO:0000256" key="5">
    <source>
        <dbReference type="ARBA" id="ARBA00022932"/>
    </source>
</evidence>
<reference evidence="8 9" key="1">
    <citation type="submission" date="2016-10" db="EMBL/GenBank/DDBJ databases">
        <authorList>
            <person name="de Groot N.N."/>
        </authorList>
    </citation>
    <scope>NUCLEOTIDE SEQUENCE [LARGE SCALE GENOMIC DNA]</scope>
    <source>
        <strain evidence="8 9">CGMCC 1.10267</strain>
    </source>
</reference>
<evidence type="ECO:0000256" key="6">
    <source>
        <dbReference type="ARBA" id="ARBA00034754"/>
    </source>
</evidence>
<accession>A0A1G7SHF2</accession>
<dbReference type="EMBL" id="FNCS01000001">
    <property type="protein sequence ID" value="SDG22324.1"/>
    <property type="molecule type" value="Genomic_DNA"/>
</dbReference>
<dbReference type="Gene3D" id="1.20.272.10">
    <property type="match status" value="1"/>
</dbReference>
<dbReference type="Proteomes" id="UP000199495">
    <property type="component" value="Unassembled WGS sequence"/>
</dbReference>
<dbReference type="RefSeq" id="WP_090590912.1">
    <property type="nucleotide sequence ID" value="NZ_FNCS01000001.1"/>
</dbReference>
<dbReference type="InterPro" id="IPR005790">
    <property type="entry name" value="DNA_polIII_delta"/>
</dbReference>
<keyword evidence="9" id="KW-1185">Reference proteome</keyword>
<evidence type="ECO:0000313" key="9">
    <source>
        <dbReference type="Proteomes" id="UP000199495"/>
    </source>
</evidence>
<dbReference type="InterPro" id="IPR008921">
    <property type="entry name" value="DNA_pol3_clamp-load_cplx_C"/>
</dbReference>
<dbReference type="GO" id="GO:0006261">
    <property type="term" value="P:DNA-templated DNA replication"/>
    <property type="evidence" value="ECO:0007669"/>
    <property type="project" value="TreeGrafter"/>
</dbReference>
<keyword evidence="2" id="KW-0808">Transferase</keyword>
<dbReference type="GO" id="GO:0009360">
    <property type="term" value="C:DNA polymerase III complex"/>
    <property type="evidence" value="ECO:0007669"/>
    <property type="project" value="TreeGrafter"/>
</dbReference>
<dbReference type="GO" id="GO:0003677">
    <property type="term" value="F:DNA binding"/>
    <property type="evidence" value="ECO:0007669"/>
    <property type="project" value="InterPro"/>
</dbReference>
<dbReference type="InterPro" id="IPR027417">
    <property type="entry name" value="P-loop_NTPase"/>
</dbReference>
<evidence type="ECO:0000256" key="4">
    <source>
        <dbReference type="ARBA" id="ARBA00022705"/>
    </source>
</evidence>
<comment type="similarity">
    <text evidence="6">Belongs to the DNA polymerase HolA subunit family.</text>
</comment>
<comment type="catalytic activity">
    <reaction evidence="7">
        <text>DNA(n) + a 2'-deoxyribonucleoside 5'-triphosphate = DNA(n+1) + diphosphate</text>
        <dbReference type="Rhea" id="RHEA:22508"/>
        <dbReference type="Rhea" id="RHEA-COMP:17339"/>
        <dbReference type="Rhea" id="RHEA-COMP:17340"/>
        <dbReference type="ChEBI" id="CHEBI:33019"/>
        <dbReference type="ChEBI" id="CHEBI:61560"/>
        <dbReference type="ChEBI" id="CHEBI:173112"/>
        <dbReference type="EC" id="2.7.7.7"/>
    </reaction>
</comment>
<dbReference type="OrthoDB" id="9804983at2"/>
<dbReference type="STRING" id="440168.SAMN04487974_101509"/>
<dbReference type="GO" id="GO:0003887">
    <property type="term" value="F:DNA-directed DNA polymerase activity"/>
    <property type="evidence" value="ECO:0007669"/>
    <property type="project" value="UniProtKB-KW"/>
</dbReference>
<gene>
    <name evidence="8" type="ORF">SAMN04487974_101509</name>
</gene>
<keyword evidence="3" id="KW-0548">Nucleotidyltransferase</keyword>
<dbReference type="PANTHER" id="PTHR34388:SF1">
    <property type="entry name" value="DNA POLYMERASE III SUBUNIT DELTA"/>
    <property type="match status" value="1"/>
</dbReference>
<evidence type="ECO:0000313" key="8">
    <source>
        <dbReference type="EMBL" id="SDG22324.1"/>
    </source>
</evidence>
<name>A0A1G7SHF2_9HYPH</name>
<evidence type="ECO:0000256" key="2">
    <source>
        <dbReference type="ARBA" id="ARBA00022679"/>
    </source>
</evidence>
<sequence>MTALKGRDIERFLEKPDISSGFVLVYGPDLGLVGENAGRLVRQFAGNPPDPESFTTLHMSEIDADPQRLGILARSPSLFGGGTTIRVRGATNKLAPVLAELLDEKAEAIIIVEGGDLKPSDALRKAAEARRDARALPCYADNGQTLDALIRDTFAKAQINLEADLVGFLRDMLGNDRQVTRQELEKLVLFAGNGGTLTRQDVIALCGDNAALATDSVVDAIASGHARKFDESITRVTSAGTDIQRLLIVTQQHFSRLRTMRAEIDAGSSTDHVVGRATPRIHFSRKASVEQQLRLWNDDGLAAACNRLSTAIADSRKTGPLAAAIGRQAMLAVCLAAARR</sequence>
<organism evidence="8 9">
    <name type="scientific">Pelagibacterium luteolum</name>
    <dbReference type="NCBI Taxonomy" id="440168"/>
    <lineage>
        <taxon>Bacteria</taxon>
        <taxon>Pseudomonadati</taxon>
        <taxon>Pseudomonadota</taxon>
        <taxon>Alphaproteobacteria</taxon>
        <taxon>Hyphomicrobiales</taxon>
        <taxon>Devosiaceae</taxon>
        <taxon>Pelagibacterium</taxon>
    </lineage>
</organism>
<dbReference type="AlphaFoldDB" id="A0A1G7SHF2"/>